<feature type="compositionally biased region" description="Low complexity" evidence="4">
    <location>
        <begin position="769"/>
        <end position="782"/>
    </location>
</feature>
<feature type="domain" description="RRM" evidence="5">
    <location>
        <begin position="514"/>
        <end position="594"/>
    </location>
</feature>
<dbReference type="CDD" id="cd00590">
    <property type="entry name" value="RRM_SF"/>
    <property type="match status" value="1"/>
</dbReference>
<dbReference type="GO" id="GO:0003723">
    <property type="term" value="F:RNA binding"/>
    <property type="evidence" value="ECO:0007669"/>
    <property type="project" value="UniProtKB-UniRule"/>
</dbReference>
<dbReference type="AlphaFoldDB" id="A0AAW0E502"/>
<feature type="region of interest" description="Disordered" evidence="4">
    <location>
        <begin position="703"/>
        <end position="724"/>
    </location>
</feature>
<dbReference type="InterPro" id="IPR035979">
    <property type="entry name" value="RBD_domain_sf"/>
</dbReference>
<evidence type="ECO:0000313" key="6">
    <source>
        <dbReference type="EMBL" id="KAK7059212.1"/>
    </source>
</evidence>
<keyword evidence="7" id="KW-1185">Reference proteome</keyword>
<keyword evidence="2 3" id="KW-0694">RNA-binding</keyword>
<dbReference type="Pfam" id="PF24099">
    <property type="entry name" value="RBD_DGKtheta"/>
    <property type="match status" value="1"/>
</dbReference>
<dbReference type="InterPro" id="IPR012677">
    <property type="entry name" value="Nucleotide-bd_a/b_plait_sf"/>
</dbReference>
<feature type="compositionally biased region" description="Polar residues" evidence="4">
    <location>
        <begin position="670"/>
        <end position="683"/>
    </location>
</feature>
<feature type="compositionally biased region" description="Polar residues" evidence="4">
    <location>
        <begin position="481"/>
        <end position="500"/>
    </location>
</feature>
<dbReference type="SUPFAM" id="SSF54928">
    <property type="entry name" value="RNA-binding domain, RBD"/>
    <property type="match status" value="2"/>
</dbReference>
<dbReference type="Gene3D" id="3.30.70.330">
    <property type="match status" value="2"/>
</dbReference>
<feature type="region of interest" description="Disordered" evidence="4">
    <location>
        <begin position="327"/>
        <end position="349"/>
    </location>
</feature>
<dbReference type="Proteomes" id="UP001383192">
    <property type="component" value="Unassembled WGS sequence"/>
</dbReference>
<feature type="region of interest" description="Disordered" evidence="4">
    <location>
        <begin position="1016"/>
        <end position="1037"/>
    </location>
</feature>
<sequence>MPDKFSSRQTRQWGTRFDSLPLSSSPPSPTKSEASSVQEHVVARNHDQVDASPSTKKVDKMPHDASVFVGSLPPNMDNDDLSRLLADHLAEHAEVKSIKVVRDRQGGVCAFVQCQDAASAARLIHTLRSKPPKPFLGRNLRYEPARAFRTLLISYRTPTEDIPMEQNNTDGNLPLPERRELTLPFAMRIWKAKNHKQLSITYNQTAIEAERQRGPNYDLATEPVLHLEDLAFDEMTLRTICAHFGALDTFEALRAGDDDPSTRYASYPLPHNAPRKPQMDGRCFEAKWEHRDDCVTALMTLRHVPHLTVTWAHTASPDIAMHKRRFTQPGSPQHHRLPPNRGRMASQPTTSLSPMLGSGLETEDGRWATPAIGMHESPCTSQNSTLVDNTPVVDGHSLSWTEIDFPPLHQEAKTINLHDDPGLWNQNRIPFNKELIQCHNPIGNLTTMFGELEVSKTDLTPRPDIAHPHEGSEMEVPQLVMSPTTPKSPASLSLLTPSNDGDNDAGERVFLDPTTLFVGGLEMYGPSAWDEAKVRNYFQKFDGLEDVRVIRPANGKAAFAFVKFNNAESPAQAINQEHNRIYEGRAMRVQLRECNPTRGTNWRNRGRGRFHYGQPNRPHIEPLQIQAERPLDPDRTLTDMSISTDATDDVLKADRKAELIPQMTEKPVQAQDSVSTASLSSTVEAPAQTERYREWYEIEVPPPNVSPSPATPLSAPESSTGTPYAAPPASGYFAPQWVPAYPPQMQYPVPYVPGYPVYHPIPNPPAPAPFSGSNASDGSSSAPVTPGHWQPVGMYGAYVPYPYPPRPPQLNTEQSSQSQPPVAPTGFYHNDHTLFAVYRPEAIDQYNQVHGNQTPSQPVSAPVPRVWPQYPPPPPAYPVPNSAPSPARVTPMPPTYMHAPKPLVNMGGWIQPQPSAATRPQGPPSVGAPNSYNGGSFRGHQPEGGGYAKRGRRDGGYHHHGNRNGHNRQGPHRNGRAASHGNGAGVMRMHANEGDVIQLPHHGEFSANAAQSVGDYDQGWPAVPGHGRREPNKAYLS</sequence>
<name>A0AAW0E502_9AGAR</name>
<dbReference type="PANTHER" id="PTHR24012">
    <property type="entry name" value="RNA BINDING PROTEIN"/>
    <property type="match status" value="1"/>
</dbReference>
<protein>
    <recommendedName>
        <fullName evidence="5">RRM domain-containing protein</fullName>
    </recommendedName>
</protein>
<evidence type="ECO:0000256" key="2">
    <source>
        <dbReference type="ARBA" id="ARBA00022884"/>
    </source>
</evidence>
<feature type="domain" description="RRM" evidence="5">
    <location>
        <begin position="65"/>
        <end position="147"/>
    </location>
</feature>
<organism evidence="6 7">
    <name type="scientific">Paramarasmius palmivorus</name>
    <dbReference type="NCBI Taxonomy" id="297713"/>
    <lineage>
        <taxon>Eukaryota</taxon>
        <taxon>Fungi</taxon>
        <taxon>Dikarya</taxon>
        <taxon>Basidiomycota</taxon>
        <taxon>Agaricomycotina</taxon>
        <taxon>Agaricomycetes</taxon>
        <taxon>Agaricomycetidae</taxon>
        <taxon>Agaricales</taxon>
        <taxon>Marasmiineae</taxon>
        <taxon>Marasmiaceae</taxon>
        <taxon>Paramarasmius</taxon>
    </lineage>
</organism>
<dbReference type="SMART" id="SM00360">
    <property type="entry name" value="RRM"/>
    <property type="match status" value="2"/>
</dbReference>
<evidence type="ECO:0000256" key="3">
    <source>
        <dbReference type="PROSITE-ProRule" id="PRU00176"/>
    </source>
</evidence>
<feature type="compositionally biased region" description="Basic residues" evidence="4">
    <location>
        <begin position="958"/>
        <end position="975"/>
    </location>
</feature>
<gene>
    <name evidence="6" type="ORF">VNI00_001839</name>
</gene>
<accession>A0AAW0E502</accession>
<feature type="region of interest" description="Disordered" evidence="4">
    <location>
        <begin position="805"/>
        <end position="826"/>
    </location>
</feature>
<dbReference type="PROSITE" id="PS50102">
    <property type="entry name" value="RRM"/>
    <property type="match status" value="2"/>
</dbReference>
<reference evidence="6 7" key="1">
    <citation type="submission" date="2024-01" db="EMBL/GenBank/DDBJ databases">
        <title>A draft genome for a cacao thread blight-causing isolate of Paramarasmius palmivorus.</title>
        <authorList>
            <person name="Baruah I.K."/>
            <person name="Bukari Y."/>
            <person name="Amoako-Attah I."/>
            <person name="Meinhardt L.W."/>
            <person name="Bailey B.A."/>
            <person name="Cohen S.P."/>
        </authorList>
    </citation>
    <scope>NUCLEOTIDE SEQUENCE [LARGE SCALE GENOMIC DNA]</scope>
    <source>
        <strain evidence="6 7">GH-12</strain>
    </source>
</reference>
<keyword evidence="1" id="KW-0677">Repeat</keyword>
<dbReference type="InterPro" id="IPR056392">
    <property type="entry name" value="DGKtheta_RBD"/>
</dbReference>
<feature type="region of interest" description="Disordered" evidence="4">
    <location>
        <begin position="1"/>
        <end position="60"/>
    </location>
</feature>
<comment type="caution">
    <text evidence="6">The sequence shown here is derived from an EMBL/GenBank/DDBJ whole genome shotgun (WGS) entry which is preliminary data.</text>
</comment>
<feature type="compositionally biased region" description="Basic and acidic residues" evidence="4">
    <location>
        <begin position="1027"/>
        <end position="1037"/>
    </location>
</feature>
<evidence type="ECO:0000313" key="7">
    <source>
        <dbReference type="Proteomes" id="UP001383192"/>
    </source>
</evidence>
<feature type="region of interest" description="Disordered" evidence="4">
    <location>
        <begin position="480"/>
        <end position="505"/>
    </location>
</feature>
<evidence type="ECO:0000256" key="1">
    <source>
        <dbReference type="ARBA" id="ARBA00022737"/>
    </source>
</evidence>
<evidence type="ECO:0000256" key="4">
    <source>
        <dbReference type="SAM" id="MobiDB-lite"/>
    </source>
</evidence>
<proteinExistence type="predicted"/>
<feature type="region of interest" description="Disordered" evidence="4">
    <location>
        <begin position="665"/>
        <end position="687"/>
    </location>
</feature>
<evidence type="ECO:0000259" key="5">
    <source>
        <dbReference type="PROSITE" id="PS50102"/>
    </source>
</evidence>
<dbReference type="EMBL" id="JAYKXP010000004">
    <property type="protein sequence ID" value="KAK7059212.1"/>
    <property type="molecule type" value="Genomic_DNA"/>
</dbReference>
<dbReference type="Pfam" id="PF00076">
    <property type="entry name" value="RRM_1"/>
    <property type="match status" value="1"/>
</dbReference>
<dbReference type="InterPro" id="IPR000504">
    <property type="entry name" value="RRM_dom"/>
</dbReference>
<feature type="region of interest" description="Disordered" evidence="4">
    <location>
        <begin position="905"/>
        <end position="986"/>
    </location>
</feature>
<feature type="region of interest" description="Disordered" evidence="4">
    <location>
        <begin position="598"/>
        <end position="618"/>
    </location>
</feature>
<feature type="region of interest" description="Disordered" evidence="4">
    <location>
        <begin position="768"/>
        <end position="787"/>
    </location>
</feature>
<feature type="compositionally biased region" description="Polar residues" evidence="4">
    <location>
        <begin position="809"/>
        <end position="820"/>
    </location>
</feature>